<accession>A0A9N8DGG5</accession>
<sequence>MTMKATKALVHLGLSLCCFLQPAVAQLEVPDIAVRITLANASQIHFNTGNGVEGFTNKVEVRIYDVCRFATSDPQTELGVVYPSTMATPVVGITYDASKVVDPNGIGNGSIIEWNFNEELEQNPIVYTRFNESYAEMEFCVQVSLYTDGFMVSWDELDVFVPIGYTKGMGEDDDEGGMDLGIRVGAEMDFLDAYNFSYSVGPGELNAYFCNPITHEALEGGTVITQGNIISVCFNVIDGMIFEVEDIMELYIANAGGTQEPQHMIASSQVANTYFAEKYCEYMPSNPNIHTCLVNFLLNANFFDYRAVSLTGFGAIKLRLEDRRFLVRMTVHSPAEDGTICRRELQQEEPPPAGEVEAAFHVENQYFKTYDESETQSAGAAMWHLLVPSLIVATITIWGASALLE</sequence>
<proteinExistence type="predicted"/>
<evidence type="ECO:0000313" key="2">
    <source>
        <dbReference type="EMBL" id="CAB9501390.1"/>
    </source>
</evidence>
<name>A0A9N8DGG5_9STRA</name>
<feature type="signal peptide" evidence="1">
    <location>
        <begin position="1"/>
        <end position="25"/>
    </location>
</feature>
<dbReference type="Proteomes" id="UP001153069">
    <property type="component" value="Unassembled WGS sequence"/>
</dbReference>
<keyword evidence="1" id="KW-0732">Signal</keyword>
<feature type="chain" id="PRO_5040318339" evidence="1">
    <location>
        <begin position="26"/>
        <end position="405"/>
    </location>
</feature>
<organism evidence="2 3">
    <name type="scientific">Seminavis robusta</name>
    <dbReference type="NCBI Taxonomy" id="568900"/>
    <lineage>
        <taxon>Eukaryota</taxon>
        <taxon>Sar</taxon>
        <taxon>Stramenopiles</taxon>
        <taxon>Ochrophyta</taxon>
        <taxon>Bacillariophyta</taxon>
        <taxon>Bacillariophyceae</taxon>
        <taxon>Bacillariophycidae</taxon>
        <taxon>Naviculales</taxon>
        <taxon>Naviculaceae</taxon>
        <taxon>Seminavis</taxon>
    </lineage>
</organism>
<reference evidence="2" key="1">
    <citation type="submission" date="2020-06" db="EMBL/GenBank/DDBJ databases">
        <authorList>
            <consortium name="Plant Systems Biology data submission"/>
        </authorList>
    </citation>
    <scope>NUCLEOTIDE SEQUENCE</scope>
    <source>
        <strain evidence="2">D6</strain>
    </source>
</reference>
<dbReference type="EMBL" id="CAICTM010000106">
    <property type="protein sequence ID" value="CAB9501390.1"/>
    <property type="molecule type" value="Genomic_DNA"/>
</dbReference>
<gene>
    <name evidence="2" type="ORF">SEMRO_107_G053910.1</name>
</gene>
<evidence type="ECO:0000256" key="1">
    <source>
        <dbReference type="SAM" id="SignalP"/>
    </source>
</evidence>
<protein>
    <submittedName>
        <fullName evidence="2">Uncharacterized protein</fullName>
    </submittedName>
</protein>
<keyword evidence="3" id="KW-1185">Reference proteome</keyword>
<evidence type="ECO:0000313" key="3">
    <source>
        <dbReference type="Proteomes" id="UP001153069"/>
    </source>
</evidence>
<dbReference type="AlphaFoldDB" id="A0A9N8DGG5"/>
<comment type="caution">
    <text evidence="2">The sequence shown here is derived from an EMBL/GenBank/DDBJ whole genome shotgun (WGS) entry which is preliminary data.</text>
</comment>